<evidence type="ECO:0000313" key="2">
    <source>
        <dbReference type="EMBL" id="KAK7008361.1"/>
    </source>
</evidence>
<proteinExistence type="predicted"/>
<feature type="compositionally biased region" description="Low complexity" evidence="1">
    <location>
        <begin position="190"/>
        <end position="201"/>
    </location>
</feature>
<reference evidence="2 3" key="1">
    <citation type="journal article" date="2024" name="J Genomics">
        <title>Draft genome sequencing and assembly of Favolaschia claudopus CIRM-BRFM 2984 isolated from oak limbs.</title>
        <authorList>
            <person name="Navarro D."/>
            <person name="Drula E."/>
            <person name="Chaduli D."/>
            <person name="Cazenave R."/>
            <person name="Ahrendt S."/>
            <person name="Wang J."/>
            <person name="Lipzen A."/>
            <person name="Daum C."/>
            <person name="Barry K."/>
            <person name="Grigoriev I.V."/>
            <person name="Favel A."/>
            <person name="Rosso M.N."/>
            <person name="Martin F."/>
        </authorList>
    </citation>
    <scope>NUCLEOTIDE SEQUENCE [LARGE SCALE GENOMIC DNA]</scope>
    <source>
        <strain evidence="2 3">CIRM-BRFM 2984</strain>
    </source>
</reference>
<accession>A0AAW0AG81</accession>
<name>A0AAW0AG81_9AGAR</name>
<dbReference type="AlphaFoldDB" id="A0AAW0AG81"/>
<evidence type="ECO:0000313" key="3">
    <source>
        <dbReference type="Proteomes" id="UP001362999"/>
    </source>
</evidence>
<feature type="region of interest" description="Disordered" evidence="1">
    <location>
        <begin position="190"/>
        <end position="242"/>
    </location>
</feature>
<dbReference type="Proteomes" id="UP001362999">
    <property type="component" value="Unassembled WGS sequence"/>
</dbReference>
<keyword evidence="3" id="KW-1185">Reference proteome</keyword>
<sequence length="276" mass="30239">MSTTAAHPQPSVDYLPLTPTTSLHPRYAGCACQVHDDTLGTLDCFAGQRRPQPHSSTPCHHAVSPLSPLLPKPDLNVTPKPPQLPPPLHSIAFPRRSRNADADNAPSAITTPRLDLSLSASRSTVLPLLGSRPRRLSRRRLVDTSSASVNLDSCRSRRRHFRPPPAILEHRRLTYVANRRSPYVSASIPLPTLLPRQRPPTLMAPSSLDAPPHRLLQSPSTSTQRHRRHRGTRPPRNPAPHRLKHAVSIDAAAAVNPANLDLLKNCAAKLNLNSSN</sequence>
<feature type="compositionally biased region" description="Basic residues" evidence="1">
    <location>
        <begin position="224"/>
        <end position="242"/>
    </location>
</feature>
<evidence type="ECO:0000256" key="1">
    <source>
        <dbReference type="SAM" id="MobiDB-lite"/>
    </source>
</evidence>
<comment type="caution">
    <text evidence="2">The sequence shown here is derived from an EMBL/GenBank/DDBJ whole genome shotgun (WGS) entry which is preliminary data.</text>
</comment>
<dbReference type="EMBL" id="JAWWNJ010000067">
    <property type="protein sequence ID" value="KAK7008361.1"/>
    <property type="molecule type" value="Genomic_DNA"/>
</dbReference>
<gene>
    <name evidence="2" type="ORF">R3P38DRAFT_1600065</name>
</gene>
<protein>
    <submittedName>
        <fullName evidence="2">Uncharacterized protein</fullName>
    </submittedName>
</protein>
<organism evidence="2 3">
    <name type="scientific">Favolaschia claudopus</name>
    <dbReference type="NCBI Taxonomy" id="2862362"/>
    <lineage>
        <taxon>Eukaryota</taxon>
        <taxon>Fungi</taxon>
        <taxon>Dikarya</taxon>
        <taxon>Basidiomycota</taxon>
        <taxon>Agaricomycotina</taxon>
        <taxon>Agaricomycetes</taxon>
        <taxon>Agaricomycetidae</taxon>
        <taxon>Agaricales</taxon>
        <taxon>Marasmiineae</taxon>
        <taxon>Mycenaceae</taxon>
        <taxon>Favolaschia</taxon>
    </lineage>
</organism>